<comment type="caution">
    <text evidence="2">The sequence shown here is derived from an EMBL/GenBank/DDBJ whole genome shotgun (WGS) entry which is preliminary data.</text>
</comment>
<dbReference type="AlphaFoldDB" id="A0ABD3TG07"/>
<organism evidence="2 3">
    <name type="scientific">Penstemon smallii</name>
    <dbReference type="NCBI Taxonomy" id="265156"/>
    <lineage>
        <taxon>Eukaryota</taxon>
        <taxon>Viridiplantae</taxon>
        <taxon>Streptophyta</taxon>
        <taxon>Embryophyta</taxon>
        <taxon>Tracheophyta</taxon>
        <taxon>Spermatophyta</taxon>
        <taxon>Magnoliopsida</taxon>
        <taxon>eudicotyledons</taxon>
        <taxon>Gunneridae</taxon>
        <taxon>Pentapetalae</taxon>
        <taxon>asterids</taxon>
        <taxon>lamiids</taxon>
        <taxon>Lamiales</taxon>
        <taxon>Plantaginaceae</taxon>
        <taxon>Cheloneae</taxon>
        <taxon>Penstemon</taxon>
    </lineage>
</organism>
<dbReference type="InterPro" id="IPR036249">
    <property type="entry name" value="Thioredoxin-like_sf"/>
</dbReference>
<sequence length="260" mass="27614">MEVSLSSLGKNLLSPKSNGASKQANKYTTPKAASASASASEKIEIRVCTNQTCRRQGSMDVFQVLSGIAPPYVTVKSCGCLGKCGAGPNIVILPEAVFVGHCGIPSKAADTMSYVCGVDDVNSGKICLEALSLRTRAEDDMGRGDFSHANSLLSKAIDLKPFGGVHIIYKDRSTARLAMGDITGALEDAKEALIIAPYYPEASVLAYICEGDVLMAMDKFDAAKESFSIALELDPSIRRAKSFKARITKLQEKLTPPNLG</sequence>
<gene>
    <name evidence="2" type="ORF">ACJIZ3_010039</name>
</gene>
<evidence type="ECO:0000313" key="3">
    <source>
        <dbReference type="Proteomes" id="UP001634393"/>
    </source>
</evidence>
<keyword evidence="1" id="KW-0802">TPR repeat</keyword>
<dbReference type="PANTHER" id="PTHR47682">
    <property type="entry name" value="TETRATRICOPEPTIDE REPEAT (TPR)-CONTAINING PROTEIN"/>
    <property type="match status" value="1"/>
</dbReference>
<dbReference type="CDD" id="cd02980">
    <property type="entry name" value="TRX_Fd_family"/>
    <property type="match status" value="1"/>
</dbReference>
<dbReference type="SUPFAM" id="SSF48452">
    <property type="entry name" value="TPR-like"/>
    <property type="match status" value="1"/>
</dbReference>
<proteinExistence type="predicted"/>
<reference evidence="2 3" key="1">
    <citation type="submission" date="2024-12" db="EMBL/GenBank/DDBJ databases">
        <title>The unique morphological basis and parallel evolutionary history of personate flowers in Penstemon.</title>
        <authorList>
            <person name="Depatie T.H."/>
            <person name="Wessinger C.A."/>
        </authorList>
    </citation>
    <scope>NUCLEOTIDE SEQUENCE [LARGE SCALE GENOMIC DNA]</scope>
    <source>
        <strain evidence="2">WTNN_2</strain>
        <tissue evidence="2">Leaf</tissue>
    </source>
</reference>
<dbReference type="InterPro" id="IPR011990">
    <property type="entry name" value="TPR-like_helical_dom_sf"/>
</dbReference>
<accession>A0ABD3TG07</accession>
<evidence type="ECO:0000256" key="1">
    <source>
        <dbReference type="PROSITE-ProRule" id="PRU00339"/>
    </source>
</evidence>
<dbReference type="InterPro" id="IPR019734">
    <property type="entry name" value="TPR_rpt"/>
</dbReference>
<dbReference type="PROSITE" id="PS50005">
    <property type="entry name" value="TPR"/>
    <property type="match status" value="1"/>
</dbReference>
<keyword evidence="3" id="KW-1185">Reference proteome</keyword>
<dbReference type="Gene3D" id="3.40.30.10">
    <property type="entry name" value="Glutaredoxin"/>
    <property type="match status" value="1"/>
</dbReference>
<protein>
    <submittedName>
        <fullName evidence="2">Uncharacterized protein</fullName>
    </submittedName>
</protein>
<feature type="repeat" description="TPR" evidence="1">
    <location>
        <begin position="204"/>
        <end position="237"/>
    </location>
</feature>
<dbReference type="Gene3D" id="1.25.40.10">
    <property type="entry name" value="Tetratricopeptide repeat domain"/>
    <property type="match status" value="1"/>
</dbReference>
<name>A0ABD3TG07_9LAMI</name>
<dbReference type="SUPFAM" id="SSF52833">
    <property type="entry name" value="Thioredoxin-like"/>
    <property type="match status" value="1"/>
</dbReference>
<dbReference type="PANTHER" id="PTHR47682:SF1">
    <property type="entry name" value="TETRATRICOPEPTIDE REPEAT (TPR)-CONTAINING PROTEIN"/>
    <property type="match status" value="1"/>
</dbReference>
<evidence type="ECO:0000313" key="2">
    <source>
        <dbReference type="EMBL" id="KAL3835303.1"/>
    </source>
</evidence>
<dbReference type="SMART" id="SM00028">
    <property type="entry name" value="TPR"/>
    <property type="match status" value="2"/>
</dbReference>
<dbReference type="EMBL" id="JBJXBP010000004">
    <property type="protein sequence ID" value="KAL3835303.1"/>
    <property type="molecule type" value="Genomic_DNA"/>
</dbReference>
<dbReference type="Proteomes" id="UP001634393">
    <property type="component" value="Unassembled WGS sequence"/>
</dbReference>